<dbReference type="CDD" id="cd00082">
    <property type="entry name" value="HisKA"/>
    <property type="match status" value="1"/>
</dbReference>
<sequence>MDAINSSDRGDSLHKRHLLTGIRNSDHLDKCFWDCVSNCLKTEKPLKKQFESPIEGQIKFYSLRCKFTRTLVEGVPSVLASIRGKKHDHMPRAPSAASLDEIYFLELSQNVSELISQTIMYDPTSKDMMSLHATAAWCKMFKQSPDKVTGVWLESLGFGIEQTYWWGQQLVKHVGASDPFIIENWADNAEAGRRYIRCSFYYVDSIDRNTGLSERDKVGAVIRDDHLYRFIAISADLTNEMIQKEQVEETNRINQLLRLFFDTSPTLMTVLEPVDDTTLFYHFANTKAAQAIEYLSGGKPFTIGSNSKELGISDDHIRMWVDAIRHHSVMDMYDPVLGEWFRIVSRSIGSNRYSCVATTVTHLKSLEEELRKNQEHLEQMVQVRTQELNCALEVKSRFLATMSHEIRTPLSAIIGTLELLFLKSPQGEMKELLQIGKTCADQLLIIINDILDLSKIEAGGLVLDEQVYCLESLIESCIEVVSVQAKSKDISLVHDSNIDLSLLVNVDGVRLRQVIINLLGNAVKFTSKGHVLLKARTMEETEEDVQVEISVEDTGIGISEEFKSIVFTPFTQSDFSITRKYGGTGLGLSICKRIAQLMGGDISFTSREGYGTQFTFTVRLKRANTAMSEDQDRQEMVEILRKLKTLNQEEKKRIVICYSCPVQSSVLQRRLEALGFTCDVHTRSEDVGNQHASGTVILMDERLHHPSMREMCTEKGYKLIITGHHSHDDDDTGDDVKMLNGNFKLSKPVRWGNVLRLLHTIYFGLKETKAPEPSLGERRGERKVTETELTDKKILLAEDNPLNQKIISRMLQSLHIDVDIVGDGVQVIEKLKETRYHLILMDCMMPIMGGIECTEYITQHIPEETRPVIVALTADAFEENTRKCLEVGMKDTMTKPVKREQLYQTIKRWCSPKET</sequence>
<dbReference type="PANTHER" id="PTHR45339">
    <property type="entry name" value="HYBRID SIGNAL TRANSDUCTION HISTIDINE KINASE J"/>
    <property type="match status" value="1"/>
</dbReference>
<dbReference type="OrthoDB" id="18419at2759"/>
<dbReference type="Pfam" id="PF02518">
    <property type="entry name" value="HATPase_c"/>
    <property type="match status" value="1"/>
</dbReference>
<feature type="domain" description="Histidine kinase" evidence="3">
    <location>
        <begin position="401"/>
        <end position="622"/>
    </location>
</feature>
<keyword evidence="5" id="KW-0808">Transferase</keyword>
<dbReference type="Gene3D" id="1.10.287.130">
    <property type="match status" value="1"/>
</dbReference>
<dbReference type="CDD" id="cd17546">
    <property type="entry name" value="REC_hyHK_CKI1_RcsC-like"/>
    <property type="match status" value="1"/>
</dbReference>
<dbReference type="PRINTS" id="PR00344">
    <property type="entry name" value="BCTRLSENSOR"/>
</dbReference>
<dbReference type="InterPro" id="IPR005467">
    <property type="entry name" value="His_kinase_dom"/>
</dbReference>
<proteinExistence type="predicted"/>
<dbReference type="SMART" id="SM00448">
    <property type="entry name" value="REC"/>
    <property type="match status" value="1"/>
</dbReference>
<evidence type="ECO:0000256" key="1">
    <source>
        <dbReference type="ARBA" id="ARBA00022553"/>
    </source>
</evidence>
<dbReference type="CDD" id="cd16922">
    <property type="entry name" value="HATPase_EvgS-ArcB-TorS-like"/>
    <property type="match status" value="1"/>
</dbReference>
<dbReference type="SUPFAM" id="SSF55874">
    <property type="entry name" value="ATPase domain of HSP90 chaperone/DNA topoisomerase II/histidine kinase"/>
    <property type="match status" value="1"/>
</dbReference>
<dbReference type="InterPro" id="IPR011006">
    <property type="entry name" value="CheY-like_superfamily"/>
</dbReference>
<dbReference type="Gene3D" id="3.30.565.10">
    <property type="entry name" value="Histidine kinase-like ATPase, C-terminal domain"/>
    <property type="match status" value="1"/>
</dbReference>
<dbReference type="Pfam" id="PF00512">
    <property type="entry name" value="HisKA"/>
    <property type="match status" value="1"/>
</dbReference>
<keyword evidence="6" id="KW-1185">Reference proteome</keyword>
<dbReference type="SMART" id="SM00387">
    <property type="entry name" value="HATPase_c"/>
    <property type="match status" value="1"/>
</dbReference>
<dbReference type="EMBL" id="MDYQ01000010">
    <property type="protein sequence ID" value="PRP88444.1"/>
    <property type="molecule type" value="Genomic_DNA"/>
</dbReference>
<dbReference type="PANTHER" id="PTHR45339:SF5">
    <property type="entry name" value="HISTIDINE KINASE"/>
    <property type="match status" value="1"/>
</dbReference>
<dbReference type="FunFam" id="3.30.565.10:FF:000010">
    <property type="entry name" value="Sensor histidine kinase RcsC"/>
    <property type="match status" value="1"/>
</dbReference>
<dbReference type="GO" id="GO:0000155">
    <property type="term" value="F:phosphorelay sensor kinase activity"/>
    <property type="evidence" value="ECO:0007669"/>
    <property type="project" value="InterPro"/>
</dbReference>
<protein>
    <submittedName>
        <fullName evidence="5">Multi-sensor hybrid histidine kinase</fullName>
    </submittedName>
</protein>
<dbReference type="Proteomes" id="UP000241769">
    <property type="component" value="Unassembled WGS sequence"/>
</dbReference>
<dbReference type="STRING" id="1890364.A0A2P6NWV0"/>
<comment type="caution">
    <text evidence="5">The sequence shown here is derived from an EMBL/GenBank/DDBJ whole genome shotgun (WGS) entry which is preliminary data.</text>
</comment>
<evidence type="ECO:0000256" key="2">
    <source>
        <dbReference type="PROSITE-ProRule" id="PRU00169"/>
    </source>
</evidence>
<dbReference type="InterPro" id="IPR036890">
    <property type="entry name" value="HATPase_C_sf"/>
</dbReference>
<dbReference type="InterPro" id="IPR001789">
    <property type="entry name" value="Sig_transdc_resp-reg_receiver"/>
</dbReference>
<dbReference type="InParanoid" id="A0A2P6NWV0"/>
<evidence type="ECO:0000259" key="3">
    <source>
        <dbReference type="PROSITE" id="PS50109"/>
    </source>
</evidence>
<dbReference type="InterPro" id="IPR003661">
    <property type="entry name" value="HisK_dim/P_dom"/>
</dbReference>
<evidence type="ECO:0000313" key="6">
    <source>
        <dbReference type="Proteomes" id="UP000241769"/>
    </source>
</evidence>
<dbReference type="InterPro" id="IPR003594">
    <property type="entry name" value="HATPase_dom"/>
</dbReference>
<feature type="modified residue" description="4-aspartylphosphate" evidence="2">
    <location>
        <position position="842"/>
    </location>
</feature>
<name>A0A2P6NWV0_9EUKA</name>
<feature type="domain" description="Response regulatory" evidence="4">
    <location>
        <begin position="793"/>
        <end position="910"/>
    </location>
</feature>
<evidence type="ECO:0000313" key="5">
    <source>
        <dbReference type="EMBL" id="PRP88444.1"/>
    </source>
</evidence>
<dbReference type="InterPro" id="IPR004358">
    <property type="entry name" value="Sig_transdc_His_kin-like_C"/>
</dbReference>
<organism evidence="5 6">
    <name type="scientific">Planoprotostelium fungivorum</name>
    <dbReference type="NCBI Taxonomy" id="1890364"/>
    <lineage>
        <taxon>Eukaryota</taxon>
        <taxon>Amoebozoa</taxon>
        <taxon>Evosea</taxon>
        <taxon>Variosea</taxon>
        <taxon>Cavosteliida</taxon>
        <taxon>Cavosteliaceae</taxon>
        <taxon>Planoprotostelium</taxon>
    </lineage>
</organism>
<keyword evidence="1 2" id="KW-0597">Phosphoprotein</keyword>
<dbReference type="SUPFAM" id="SSF52172">
    <property type="entry name" value="CheY-like"/>
    <property type="match status" value="1"/>
</dbReference>
<gene>
    <name evidence="5" type="ORF">PROFUN_03161</name>
</gene>
<dbReference type="Pfam" id="PF00072">
    <property type="entry name" value="Response_reg"/>
    <property type="match status" value="1"/>
</dbReference>
<dbReference type="AlphaFoldDB" id="A0A2P6NWV0"/>
<dbReference type="SUPFAM" id="SSF47384">
    <property type="entry name" value="Homodimeric domain of signal transducing histidine kinase"/>
    <property type="match status" value="1"/>
</dbReference>
<dbReference type="PROSITE" id="PS50110">
    <property type="entry name" value="RESPONSE_REGULATORY"/>
    <property type="match status" value="1"/>
</dbReference>
<evidence type="ECO:0000259" key="4">
    <source>
        <dbReference type="PROSITE" id="PS50110"/>
    </source>
</evidence>
<dbReference type="InterPro" id="IPR036097">
    <property type="entry name" value="HisK_dim/P_sf"/>
</dbReference>
<keyword evidence="5" id="KW-0418">Kinase</keyword>
<dbReference type="Gene3D" id="3.40.50.2300">
    <property type="match status" value="1"/>
</dbReference>
<dbReference type="SMART" id="SM00388">
    <property type="entry name" value="HisKA"/>
    <property type="match status" value="1"/>
</dbReference>
<dbReference type="PROSITE" id="PS50109">
    <property type="entry name" value="HIS_KIN"/>
    <property type="match status" value="1"/>
</dbReference>
<reference evidence="5 6" key="1">
    <citation type="journal article" date="2018" name="Genome Biol. Evol.">
        <title>Multiple Roots of Fruiting Body Formation in Amoebozoa.</title>
        <authorList>
            <person name="Hillmann F."/>
            <person name="Forbes G."/>
            <person name="Novohradska S."/>
            <person name="Ferling I."/>
            <person name="Riege K."/>
            <person name="Groth M."/>
            <person name="Westermann M."/>
            <person name="Marz M."/>
            <person name="Spaller T."/>
            <person name="Winckler T."/>
            <person name="Schaap P."/>
            <person name="Glockner G."/>
        </authorList>
    </citation>
    <scope>NUCLEOTIDE SEQUENCE [LARGE SCALE GENOMIC DNA]</scope>
    <source>
        <strain evidence="5 6">Jena</strain>
    </source>
</reference>
<accession>A0A2P6NWV0</accession>